<dbReference type="InterPro" id="IPR011047">
    <property type="entry name" value="Quinoprotein_ADH-like_sf"/>
</dbReference>
<proteinExistence type="predicted"/>
<keyword evidence="4" id="KW-1185">Reference proteome</keyword>
<name>A0ABU0GIX9_9CELL</name>
<gene>
    <name evidence="3" type="ORF">JO380_001659</name>
</gene>
<dbReference type="PANTHER" id="PTHR34512:SF30">
    <property type="entry name" value="OUTER MEMBRANE PROTEIN ASSEMBLY FACTOR BAMB"/>
    <property type="match status" value="1"/>
</dbReference>
<dbReference type="SUPFAM" id="SSF50998">
    <property type="entry name" value="Quinoprotein alcohol dehydrogenase-like"/>
    <property type="match status" value="2"/>
</dbReference>
<feature type="domain" description="Pyrrolo-quinoline quinone repeat" evidence="2">
    <location>
        <begin position="297"/>
        <end position="405"/>
    </location>
</feature>
<evidence type="ECO:0000313" key="4">
    <source>
        <dbReference type="Proteomes" id="UP001240250"/>
    </source>
</evidence>
<evidence type="ECO:0000313" key="3">
    <source>
        <dbReference type="EMBL" id="MDQ0425278.1"/>
    </source>
</evidence>
<reference evidence="3 4" key="1">
    <citation type="submission" date="2023-07" db="EMBL/GenBank/DDBJ databases">
        <title>Sequencing the genomes of 1000 actinobacteria strains.</title>
        <authorList>
            <person name="Klenk H.-P."/>
        </authorList>
    </citation>
    <scope>NUCLEOTIDE SEQUENCE [LARGE SCALE GENOMIC DNA]</scope>
    <source>
        <strain evidence="3 4">DSM 14785</strain>
    </source>
</reference>
<comment type="caution">
    <text evidence="3">The sequence shown here is derived from an EMBL/GenBank/DDBJ whole genome shotgun (WGS) entry which is preliminary data.</text>
</comment>
<sequence>MVVDLRERSALADLRGVEGLLDPLDPGVGVRWERADAGSSVDVMTPEGRVLVSEREAPGGVALEGMDSATGDTLWRRVLAGGTGGSPPGARPEPVTCQAAPDGSGRLSCLRTGRWRQPGPPTTGTDGAAHLWTVDVRSGEVVGDVALEEAPTAFAMVGGTAVVATPLETTVRLAGLDPLTGAARWRLDLPGPDDDGGRSSALDRADVQAIDASTVAVHDGQVITLVSDDGVVLRRYDELAGVDTADGVGFWWLTDRTNGAVVSVVNDVTTLVTAEREVTVQGGAVPRWADDGSAPGLVLTSGDTVRAWDARSGEERWTADLDRDVHTAIVLRGRVHLFASDRVVTVDAATGRTLWRSPPDLVPTSPLSDGRVVLLVRLDDRGDGGELVALDVADGDERWRSPLPEHGWVTTTGGLLVVVVDDPTGETSGSLRVLG</sequence>
<evidence type="ECO:0000259" key="2">
    <source>
        <dbReference type="Pfam" id="PF13360"/>
    </source>
</evidence>
<evidence type="ECO:0000256" key="1">
    <source>
        <dbReference type="SAM" id="MobiDB-lite"/>
    </source>
</evidence>
<dbReference type="InterPro" id="IPR015943">
    <property type="entry name" value="WD40/YVTN_repeat-like_dom_sf"/>
</dbReference>
<accession>A0ABU0GIX9</accession>
<feature type="region of interest" description="Disordered" evidence="1">
    <location>
        <begin position="80"/>
        <end position="104"/>
    </location>
</feature>
<dbReference type="Proteomes" id="UP001240250">
    <property type="component" value="Unassembled WGS sequence"/>
</dbReference>
<protein>
    <recommendedName>
        <fullName evidence="2">Pyrrolo-quinoline quinone repeat domain-containing protein</fullName>
    </recommendedName>
</protein>
<organism evidence="3 4">
    <name type="scientific">Cellulomonas iranensis</name>
    <dbReference type="NCBI Taxonomy" id="76862"/>
    <lineage>
        <taxon>Bacteria</taxon>
        <taxon>Bacillati</taxon>
        <taxon>Actinomycetota</taxon>
        <taxon>Actinomycetes</taxon>
        <taxon>Micrococcales</taxon>
        <taxon>Cellulomonadaceae</taxon>
        <taxon>Cellulomonas</taxon>
    </lineage>
</organism>
<dbReference type="EMBL" id="JAUSVM010000001">
    <property type="protein sequence ID" value="MDQ0425278.1"/>
    <property type="molecule type" value="Genomic_DNA"/>
</dbReference>
<dbReference type="InterPro" id="IPR002372">
    <property type="entry name" value="PQQ_rpt_dom"/>
</dbReference>
<dbReference type="SMART" id="SM00564">
    <property type="entry name" value="PQQ"/>
    <property type="match status" value="3"/>
</dbReference>
<dbReference type="Gene3D" id="2.130.10.10">
    <property type="entry name" value="YVTN repeat-like/Quinoprotein amine dehydrogenase"/>
    <property type="match status" value="1"/>
</dbReference>
<dbReference type="RefSeq" id="WP_156442008.1">
    <property type="nucleotide sequence ID" value="NZ_JAUSVM010000001.1"/>
</dbReference>
<dbReference type="Pfam" id="PF13360">
    <property type="entry name" value="PQQ_2"/>
    <property type="match status" value="1"/>
</dbReference>
<dbReference type="InterPro" id="IPR018391">
    <property type="entry name" value="PQQ_b-propeller_rpt"/>
</dbReference>
<dbReference type="PANTHER" id="PTHR34512">
    <property type="entry name" value="CELL SURFACE PROTEIN"/>
    <property type="match status" value="1"/>
</dbReference>